<sequence length="154" mass="16969">MDSIPPKFADWPVIHQVNLDTCARRICHYEVIGCRRGMHSPLSAASLSSPASVYPQGLPLKYGLASLGAYTQVVPATAAHFSPRIRTLSAPLHLPPSGRTFEAQVNITILAVIEFGHDVHAVDMRADDCEKRRMDCVLAPMHVNLWIVFITRGL</sequence>
<keyword evidence="2" id="KW-1185">Reference proteome</keyword>
<dbReference type="EMBL" id="ML213514">
    <property type="protein sequence ID" value="TFK50261.1"/>
    <property type="molecule type" value="Genomic_DNA"/>
</dbReference>
<reference evidence="1 2" key="1">
    <citation type="journal article" date="2019" name="Nat. Ecol. Evol.">
        <title>Megaphylogeny resolves global patterns of mushroom evolution.</title>
        <authorList>
            <person name="Varga T."/>
            <person name="Krizsan K."/>
            <person name="Foldi C."/>
            <person name="Dima B."/>
            <person name="Sanchez-Garcia M."/>
            <person name="Sanchez-Ramirez S."/>
            <person name="Szollosi G.J."/>
            <person name="Szarkandi J.G."/>
            <person name="Papp V."/>
            <person name="Albert L."/>
            <person name="Andreopoulos W."/>
            <person name="Angelini C."/>
            <person name="Antonin V."/>
            <person name="Barry K.W."/>
            <person name="Bougher N.L."/>
            <person name="Buchanan P."/>
            <person name="Buyck B."/>
            <person name="Bense V."/>
            <person name="Catcheside P."/>
            <person name="Chovatia M."/>
            <person name="Cooper J."/>
            <person name="Damon W."/>
            <person name="Desjardin D."/>
            <person name="Finy P."/>
            <person name="Geml J."/>
            <person name="Haridas S."/>
            <person name="Hughes K."/>
            <person name="Justo A."/>
            <person name="Karasinski D."/>
            <person name="Kautmanova I."/>
            <person name="Kiss B."/>
            <person name="Kocsube S."/>
            <person name="Kotiranta H."/>
            <person name="LaButti K.M."/>
            <person name="Lechner B.E."/>
            <person name="Liimatainen K."/>
            <person name="Lipzen A."/>
            <person name="Lukacs Z."/>
            <person name="Mihaltcheva S."/>
            <person name="Morgado L.N."/>
            <person name="Niskanen T."/>
            <person name="Noordeloos M.E."/>
            <person name="Ohm R.A."/>
            <person name="Ortiz-Santana B."/>
            <person name="Ovrebo C."/>
            <person name="Racz N."/>
            <person name="Riley R."/>
            <person name="Savchenko A."/>
            <person name="Shiryaev A."/>
            <person name="Soop K."/>
            <person name="Spirin V."/>
            <person name="Szebenyi C."/>
            <person name="Tomsovsky M."/>
            <person name="Tulloss R.E."/>
            <person name="Uehling J."/>
            <person name="Grigoriev I.V."/>
            <person name="Vagvolgyi C."/>
            <person name="Papp T."/>
            <person name="Martin F.M."/>
            <person name="Miettinen O."/>
            <person name="Hibbett D.S."/>
            <person name="Nagy L.G."/>
        </authorList>
    </citation>
    <scope>NUCLEOTIDE SEQUENCE [LARGE SCALE GENOMIC DNA]</scope>
    <source>
        <strain evidence="1 2">OMC1185</strain>
    </source>
</reference>
<accession>A0A5C3N8W8</accession>
<dbReference type="Proteomes" id="UP000305948">
    <property type="component" value="Unassembled WGS sequence"/>
</dbReference>
<evidence type="ECO:0000313" key="1">
    <source>
        <dbReference type="EMBL" id="TFK50261.1"/>
    </source>
</evidence>
<evidence type="ECO:0000313" key="2">
    <source>
        <dbReference type="Proteomes" id="UP000305948"/>
    </source>
</evidence>
<proteinExistence type="predicted"/>
<organism evidence="1 2">
    <name type="scientific">Heliocybe sulcata</name>
    <dbReference type="NCBI Taxonomy" id="5364"/>
    <lineage>
        <taxon>Eukaryota</taxon>
        <taxon>Fungi</taxon>
        <taxon>Dikarya</taxon>
        <taxon>Basidiomycota</taxon>
        <taxon>Agaricomycotina</taxon>
        <taxon>Agaricomycetes</taxon>
        <taxon>Gloeophyllales</taxon>
        <taxon>Gloeophyllaceae</taxon>
        <taxon>Heliocybe</taxon>
    </lineage>
</organism>
<name>A0A5C3N8W8_9AGAM</name>
<protein>
    <submittedName>
        <fullName evidence="1">Uncharacterized protein</fullName>
    </submittedName>
</protein>
<gene>
    <name evidence="1" type="ORF">OE88DRAFT_1661944</name>
</gene>
<dbReference type="AlphaFoldDB" id="A0A5C3N8W8"/>